<proteinExistence type="predicted"/>
<gene>
    <name evidence="1" type="ORF">FHR65_002939</name>
</gene>
<name>A0AB73H1P4_9XANT</name>
<comment type="caution">
    <text evidence="1">The sequence shown here is derived from an EMBL/GenBank/DDBJ whole genome shotgun (WGS) entry which is preliminary data.</text>
</comment>
<evidence type="ECO:0000313" key="1">
    <source>
        <dbReference type="EMBL" id="MBB5671364.1"/>
    </source>
</evidence>
<organism evidence="1">
    <name type="scientific">Xanthomonas arboricola</name>
    <dbReference type="NCBI Taxonomy" id="56448"/>
    <lineage>
        <taxon>Bacteria</taxon>
        <taxon>Pseudomonadati</taxon>
        <taxon>Pseudomonadota</taxon>
        <taxon>Gammaproteobacteria</taxon>
        <taxon>Lysobacterales</taxon>
        <taxon>Lysobacteraceae</taxon>
        <taxon>Xanthomonas</taxon>
    </lineage>
</organism>
<dbReference type="Proteomes" id="UP000528595">
    <property type="component" value="Unassembled WGS sequence"/>
</dbReference>
<dbReference type="AlphaFoldDB" id="A0AB73H1P4"/>
<protein>
    <submittedName>
        <fullName evidence="1">Uncharacterized protein</fullName>
    </submittedName>
</protein>
<accession>A0AB73H1P4</accession>
<sequence>MTVPRWHLAGRMLSSCHRHRQLTLNRTTARTAKLGDEIGQISEVAKSLLAMKVEIRFVPLFCALLSPFDQQNAIIFIKAHFLPGNRELAIEVMIDKVVDLNFVVVRVVNESHQAGFDVD</sequence>
<dbReference type="EMBL" id="JACIIQ010000012">
    <property type="protein sequence ID" value="MBB5671364.1"/>
    <property type="molecule type" value="Genomic_DNA"/>
</dbReference>
<reference evidence="1" key="1">
    <citation type="submission" date="2020-08" db="EMBL/GenBank/DDBJ databases">
        <title>Studying the diversity of plant-associated saprophytic bacteria and their role in host health and plant-pathogen interactions.</title>
        <authorList>
            <person name="Potnis N."/>
        </authorList>
    </citation>
    <scope>NUCLEOTIDE SEQUENCE</scope>
    <source>
        <strain evidence="1">F21</strain>
    </source>
</reference>